<keyword evidence="1" id="KW-0812">Transmembrane</keyword>
<accession>A0A183CWN0</accession>
<protein>
    <submittedName>
        <fullName evidence="4">Serpentine receptor class gamma</fullName>
    </submittedName>
</protein>
<dbReference type="OrthoDB" id="438440at2759"/>
<dbReference type="Proteomes" id="UP000271098">
    <property type="component" value="Unassembled WGS sequence"/>
</dbReference>
<reference evidence="2 3" key="2">
    <citation type="submission" date="2018-11" db="EMBL/GenBank/DDBJ databases">
        <authorList>
            <consortium name="Pathogen Informatics"/>
        </authorList>
    </citation>
    <scope>NUCLEOTIDE SEQUENCE [LARGE SCALE GENOMIC DNA]</scope>
</reference>
<keyword evidence="1" id="KW-0472">Membrane</keyword>
<feature type="transmembrane region" description="Helical" evidence="1">
    <location>
        <begin position="26"/>
        <end position="42"/>
    </location>
</feature>
<evidence type="ECO:0000313" key="2">
    <source>
        <dbReference type="EMBL" id="VDK28927.1"/>
    </source>
</evidence>
<dbReference type="WBParaSite" id="GPUH_0000087101-mRNA-1">
    <property type="protein sequence ID" value="GPUH_0000087101-mRNA-1"/>
    <property type="gene ID" value="GPUH_0000087101"/>
</dbReference>
<feature type="transmembrane region" description="Helical" evidence="1">
    <location>
        <begin position="96"/>
        <end position="118"/>
    </location>
</feature>
<reference evidence="4" key="1">
    <citation type="submission" date="2016-06" db="UniProtKB">
        <authorList>
            <consortium name="WormBaseParasite"/>
        </authorList>
    </citation>
    <scope>IDENTIFICATION</scope>
</reference>
<evidence type="ECO:0000313" key="4">
    <source>
        <dbReference type="WBParaSite" id="GPUH_0000087101-mRNA-1"/>
    </source>
</evidence>
<evidence type="ECO:0000256" key="1">
    <source>
        <dbReference type="SAM" id="Phobius"/>
    </source>
</evidence>
<evidence type="ECO:0000313" key="3">
    <source>
        <dbReference type="Proteomes" id="UP000271098"/>
    </source>
</evidence>
<feature type="transmembrane region" description="Helical" evidence="1">
    <location>
        <begin position="54"/>
        <end position="76"/>
    </location>
</feature>
<name>A0A183CWN0_9BILA</name>
<gene>
    <name evidence="2" type="ORF">GPUH_LOCUS871</name>
</gene>
<dbReference type="EMBL" id="UYRT01000901">
    <property type="protein sequence ID" value="VDK28927.1"/>
    <property type="molecule type" value="Genomic_DNA"/>
</dbReference>
<sequence>MPSLVVFGRRWNIASDDFVFPSLSEALVRLAWVTTTCIIFMLKKWRSCADQQFLIFIFSLIGVNSVTVLVCFILALASARGSILEPQKRHLVAKILYIRLPLFIVEIAVTAAATVFAFSKFFFFVFKLNYHSCASLS</sequence>
<keyword evidence="1" id="KW-1133">Transmembrane helix</keyword>
<proteinExistence type="predicted"/>
<organism evidence="4">
    <name type="scientific">Gongylonema pulchrum</name>
    <dbReference type="NCBI Taxonomy" id="637853"/>
    <lineage>
        <taxon>Eukaryota</taxon>
        <taxon>Metazoa</taxon>
        <taxon>Ecdysozoa</taxon>
        <taxon>Nematoda</taxon>
        <taxon>Chromadorea</taxon>
        <taxon>Rhabditida</taxon>
        <taxon>Spirurina</taxon>
        <taxon>Spiruromorpha</taxon>
        <taxon>Spiruroidea</taxon>
        <taxon>Gongylonematidae</taxon>
        <taxon>Gongylonema</taxon>
    </lineage>
</organism>
<dbReference type="AlphaFoldDB" id="A0A183CWN0"/>
<keyword evidence="3" id="KW-1185">Reference proteome</keyword>